<protein>
    <recommendedName>
        <fullName evidence="1">PiggyBac transposable element-derived protein 4 C-terminal zinc-finger domain-containing protein</fullName>
    </recommendedName>
</protein>
<name>A0AAV2PPL8_MEGNR</name>
<accession>A0AAV2PPL8</accession>
<evidence type="ECO:0000313" key="2">
    <source>
        <dbReference type="EMBL" id="CAL4062087.1"/>
    </source>
</evidence>
<comment type="caution">
    <text evidence="2">The sequence shown here is derived from an EMBL/GenBank/DDBJ whole genome shotgun (WGS) entry which is preliminary data.</text>
</comment>
<evidence type="ECO:0000259" key="1">
    <source>
        <dbReference type="Pfam" id="PF13842"/>
    </source>
</evidence>
<keyword evidence="3" id="KW-1185">Reference proteome</keyword>
<dbReference type="AlphaFoldDB" id="A0AAV2PPL8"/>
<reference evidence="2 3" key="1">
    <citation type="submission" date="2024-05" db="EMBL/GenBank/DDBJ databases">
        <authorList>
            <person name="Wallberg A."/>
        </authorList>
    </citation>
    <scope>NUCLEOTIDE SEQUENCE [LARGE SCALE GENOMIC DNA]</scope>
</reference>
<gene>
    <name evidence="2" type="ORF">MNOR_LOCUS2386</name>
</gene>
<dbReference type="InterPro" id="IPR032718">
    <property type="entry name" value="PGBD4_Znf_C"/>
</dbReference>
<feature type="domain" description="PiggyBac transposable element-derived protein 4 C-terminal zinc-finger" evidence="1">
    <location>
        <begin position="23"/>
        <end position="73"/>
    </location>
</feature>
<sequence length="100" mass="12050">HKSDHRLQPGSHFPKRIGMMVNGKDWKRRDCIVCKKQTARPLNLEKTSRNRSPIECKLCQVPLCIDPCFEVWHTMEDYQFFQRRENEQRPESQSNRLHRS</sequence>
<dbReference type="EMBL" id="CAXKWB010000722">
    <property type="protein sequence ID" value="CAL4062087.1"/>
    <property type="molecule type" value="Genomic_DNA"/>
</dbReference>
<proteinExistence type="predicted"/>
<dbReference type="Proteomes" id="UP001497623">
    <property type="component" value="Unassembled WGS sequence"/>
</dbReference>
<organism evidence="2 3">
    <name type="scientific">Meganyctiphanes norvegica</name>
    <name type="common">Northern krill</name>
    <name type="synonym">Thysanopoda norvegica</name>
    <dbReference type="NCBI Taxonomy" id="48144"/>
    <lineage>
        <taxon>Eukaryota</taxon>
        <taxon>Metazoa</taxon>
        <taxon>Ecdysozoa</taxon>
        <taxon>Arthropoda</taxon>
        <taxon>Crustacea</taxon>
        <taxon>Multicrustacea</taxon>
        <taxon>Malacostraca</taxon>
        <taxon>Eumalacostraca</taxon>
        <taxon>Eucarida</taxon>
        <taxon>Euphausiacea</taxon>
        <taxon>Euphausiidae</taxon>
        <taxon>Meganyctiphanes</taxon>
    </lineage>
</organism>
<dbReference type="Pfam" id="PF13842">
    <property type="entry name" value="zf-Tnp_2"/>
    <property type="match status" value="1"/>
</dbReference>
<feature type="non-terminal residue" evidence="2">
    <location>
        <position position="1"/>
    </location>
</feature>
<evidence type="ECO:0000313" key="3">
    <source>
        <dbReference type="Proteomes" id="UP001497623"/>
    </source>
</evidence>